<dbReference type="AlphaFoldDB" id="A0A9Q1IN16"/>
<dbReference type="InterPro" id="IPR013757">
    <property type="entry name" value="Topo_IIA_A_a_sf"/>
</dbReference>
<proteinExistence type="predicted"/>
<evidence type="ECO:0000256" key="1">
    <source>
        <dbReference type="SAM" id="Coils"/>
    </source>
</evidence>
<evidence type="ECO:0000256" key="2">
    <source>
        <dbReference type="SAM" id="MobiDB-lite"/>
    </source>
</evidence>
<dbReference type="GO" id="GO:0003918">
    <property type="term" value="F:DNA topoisomerase type II (double strand cut, ATP-hydrolyzing) activity"/>
    <property type="evidence" value="ECO:0007669"/>
    <property type="project" value="InterPro"/>
</dbReference>
<comment type="caution">
    <text evidence="3">The sequence shown here is derived from an EMBL/GenBank/DDBJ whole genome shotgun (WGS) entry which is preliminary data.</text>
</comment>
<dbReference type="OrthoDB" id="276498at2759"/>
<evidence type="ECO:0000313" key="4">
    <source>
        <dbReference type="Proteomes" id="UP001152622"/>
    </source>
</evidence>
<organism evidence="3 4">
    <name type="scientific">Synaphobranchus kaupii</name>
    <name type="common">Kaup's arrowtooth eel</name>
    <dbReference type="NCBI Taxonomy" id="118154"/>
    <lineage>
        <taxon>Eukaryota</taxon>
        <taxon>Metazoa</taxon>
        <taxon>Chordata</taxon>
        <taxon>Craniata</taxon>
        <taxon>Vertebrata</taxon>
        <taxon>Euteleostomi</taxon>
        <taxon>Actinopterygii</taxon>
        <taxon>Neopterygii</taxon>
        <taxon>Teleostei</taxon>
        <taxon>Anguilliformes</taxon>
        <taxon>Synaphobranchidae</taxon>
        <taxon>Synaphobranchus</taxon>
    </lineage>
</organism>
<feature type="region of interest" description="Disordered" evidence="2">
    <location>
        <begin position="109"/>
        <end position="193"/>
    </location>
</feature>
<feature type="coiled-coil region" evidence="1">
    <location>
        <begin position="13"/>
        <end position="43"/>
    </location>
</feature>
<dbReference type="EMBL" id="JAINUF010000012">
    <property type="protein sequence ID" value="KAJ8345626.1"/>
    <property type="molecule type" value="Genomic_DNA"/>
</dbReference>
<reference evidence="3" key="1">
    <citation type="journal article" date="2023" name="Science">
        <title>Genome structures resolve the early diversification of teleost fishes.</title>
        <authorList>
            <person name="Parey E."/>
            <person name="Louis A."/>
            <person name="Montfort J."/>
            <person name="Bouchez O."/>
            <person name="Roques C."/>
            <person name="Iampietro C."/>
            <person name="Lluch J."/>
            <person name="Castinel A."/>
            <person name="Donnadieu C."/>
            <person name="Desvignes T."/>
            <person name="Floi Bucao C."/>
            <person name="Jouanno E."/>
            <person name="Wen M."/>
            <person name="Mejri S."/>
            <person name="Dirks R."/>
            <person name="Jansen H."/>
            <person name="Henkel C."/>
            <person name="Chen W.J."/>
            <person name="Zahm M."/>
            <person name="Cabau C."/>
            <person name="Klopp C."/>
            <person name="Thompson A.W."/>
            <person name="Robinson-Rechavi M."/>
            <person name="Braasch I."/>
            <person name="Lecointre G."/>
            <person name="Bobe J."/>
            <person name="Postlethwait J.H."/>
            <person name="Berthelot C."/>
            <person name="Roest Crollius H."/>
            <person name="Guiguen Y."/>
        </authorList>
    </citation>
    <scope>NUCLEOTIDE SEQUENCE</scope>
    <source>
        <strain evidence="3">WJC10195</strain>
    </source>
</reference>
<dbReference type="GO" id="GO:0003677">
    <property type="term" value="F:DNA binding"/>
    <property type="evidence" value="ECO:0007669"/>
    <property type="project" value="InterPro"/>
</dbReference>
<gene>
    <name evidence="3" type="ORF">SKAU_G00298190</name>
</gene>
<dbReference type="Gene3D" id="1.10.268.10">
    <property type="entry name" value="Topoisomerase, domain 3"/>
    <property type="match status" value="1"/>
</dbReference>
<sequence length="193" mass="21441">LTELNTLKLKSPSDLWKEDLAAFSEELENVEQKERENSTLQVKPAKGKTGRAKVVKVKNETMPTPQGRRVVPRITSAMKADANRKAGSRKAKNIKSEEEGVVMKMSFDDDGAQNENVQQMGLAARLAKGKKAQSKEKAAKSGKQTTLQFQPVKKRNPWSDDESDEDPRRRGGGGPQREGAAQCQRCEVQHVQQ</sequence>
<feature type="region of interest" description="Disordered" evidence="2">
    <location>
        <begin position="78"/>
        <end position="97"/>
    </location>
</feature>
<evidence type="ECO:0000313" key="3">
    <source>
        <dbReference type="EMBL" id="KAJ8345626.1"/>
    </source>
</evidence>
<name>A0A9Q1IN16_SYNKA</name>
<protein>
    <submittedName>
        <fullName evidence="3">Uncharacterized protein</fullName>
    </submittedName>
</protein>
<dbReference type="GO" id="GO:0005524">
    <property type="term" value="F:ATP binding"/>
    <property type="evidence" value="ECO:0007669"/>
    <property type="project" value="InterPro"/>
</dbReference>
<dbReference type="Proteomes" id="UP001152622">
    <property type="component" value="Chromosome 12"/>
</dbReference>
<keyword evidence="4" id="KW-1185">Reference proteome</keyword>
<keyword evidence="1" id="KW-0175">Coiled coil</keyword>
<feature type="non-terminal residue" evidence="3">
    <location>
        <position position="1"/>
    </location>
</feature>
<accession>A0A9Q1IN16</accession>